<comment type="caution">
    <text evidence="2">The sequence shown here is derived from an EMBL/GenBank/DDBJ whole genome shotgun (WGS) entry which is preliminary data.</text>
</comment>
<feature type="coiled-coil region" evidence="1">
    <location>
        <begin position="144"/>
        <end position="171"/>
    </location>
</feature>
<protein>
    <submittedName>
        <fullName evidence="2">Uncharacterized protein</fullName>
    </submittedName>
</protein>
<evidence type="ECO:0000313" key="3">
    <source>
        <dbReference type="Proteomes" id="UP001205748"/>
    </source>
</evidence>
<sequence>MHDQINEGLKKAQEGIYRLEKIKSMLKELEEEKQSLEQRMYPLETILKKEDLDVEKLERKSLTQIFHSVLGNLEKQLEKEKSEALAARLKYHQAVKDLENIKDEISKLSSEKMKYIDYPTKYDLLYAQKKDMLIKTDLDKGEKILDLTKKINDAENNLTEIEEAIRVGKDVISHLENISGSLESAENWGLWDMFGGGLLTDLAKHSHLDDAKDKVEKTQELLRKFKTELTDVKITEDINIHIDGFSKFADFFFDGLVSDWFMQSKIQNSHKSVLNVSRQVQDVIDRLYRLEEQEVLTIERLQQELEHLITP</sequence>
<evidence type="ECO:0000256" key="1">
    <source>
        <dbReference type="SAM" id="Coils"/>
    </source>
</evidence>
<evidence type="ECO:0000313" key="2">
    <source>
        <dbReference type="EMBL" id="MCR1899689.1"/>
    </source>
</evidence>
<name>A0AAE3HIX3_9FIRM</name>
<gene>
    <name evidence="2" type="ORF">NSA47_11950</name>
</gene>
<accession>A0AAE3HIX3</accession>
<keyword evidence="3" id="KW-1185">Reference proteome</keyword>
<dbReference type="RefSeq" id="WP_257532302.1">
    <property type="nucleotide sequence ID" value="NZ_JANKAS010000012.1"/>
</dbReference>
<organism evidence="2 3">
    <name type="scientific">Irregularibacter muris</name>
    <dbReference type="NCBI Taxonomy" id="1796619"/>
    <lineage>
        <taxon>Bacteria</taxon>
        <taxon>Bacillati</taxon>
        <taxon>Bacillota</taxon>
        <taxon>Clostridia</taxon>
        <taxon>Eubacteriales</taxon>
        <taxon>Eubacteriaceae</taxon>
        <taxon>Irregularibacter</taxon>
    </lineage>
</organism>
<proteinExistence type="predicted"/>
<dbReference type="AlphaFoldDB" id="A0AAE3HIX3"/>
<feature type="coiled-coil region" evidence="1">
    <location>
        <begin position="70"/>
        <end position="111"/>
    </location>
</feature>
<dbReference type="EMBL" id="JANKAS010000012">
    <property type="protein sequence ID" value="MCR1899689.1"/>
    <property type="molecule type" value="Genomic_DNA"/>
</dbReference>
<feature type="coiled-coil region" evidence="1">
    <location>
        <begin position="12"/>
        <end position="46"/>
    </location>
</feature>
<reference evidence="2" key="1">
    <citation type="submission" date="2022-07" db="EMBL/GenBank/DDBJ databases">
        <title>Enhanced cultured diversity of the mouse gut microbiota enables custom-made synthetic communities.</title>
        <authorList>
            <person name="Afrizal A."/>
        </authorList>
    </citation>
    <scope>NUCLEOTIDE SEQUENCE</scope>
    <source>
        <strain evidence="2">DSM 28593</strain>
    </source>
</reference>
<dbReference type="Proteomes" id="UP001205748">
    <property type="component" value="Unassembled WGS sequence"/>
</dbReference>
<keyword evidence="1" id="KW-0175">Coiled coil</keyword>